<reference evidence="9 10" key="1">
    <citation type="submission" date="2020-02" db="EMBL/GenBank/DDBJ databases">
        <authorList>
            <person name="Li X.-J."/>
            <person name="Feng X.-M."/>
        </authorList>
    </citation>
    <scope>NUCLEOTIDE SEQUENCE [LARGE SCALE GENOMIC DNA]</scope>
    <source>
        <strain evidence="9 10">CGMCC 4.7225</strain>
    </source>
</reference>
<feature type="active site" description="Nucleophile" evidence="6">
    <location>
        <position position="115"/>
    </location>
</feature>
<name>A0A6N9YQA0_9ACTN</name>
<accession>A0A6N9YQA0</accession>
<dbReference type="InterPro" id="IPR003507">
    <property type="entry name" value="S66_fam"/>
</dbReference>
<dbReference type="EMBL" id="JAAGOB010000009">
    <property type="protein sequence ID" value="NED97018.1"/>
    <property type="molecule type" value="Genomic_DNA"/>
</dbReference>
<dbReference type="InterPro" id="IPR027461">
    <property type="entry name" value="Carboxypeptidase_A_C_sf"/>
</dbReference>
<dbReference type="InterPro" id="IPR040449">
    <property type="entry name" value="Peptidase_S66_N"/>
</dbReference>
<evidence type="ECO:0000256" key="5">
    <source>
        <dbReference type="ARBA" id="ARBA00022825"/>
    </source>
</evidence>
<gene>
    <name evidence="9" type="ORF">G1H11_17060</name>
</gene>
<dbReference type="Gene3D" id="3.40.50.10740">
    <property type="entry name" value="Class I glutamine amidotransferase-like"/>
    <property type="match status" value="1"/>
</dbReference>
<feature type="active site" description="Charge relay system" evidence="6">
    <location>
        <position position="276"/>
    </location>
</feature>
<keyword evidence="5" id="KW-0720">Serine protease</keyword>
<dbReference type="GO" id="GO:0004180">
    <property type="term" value="F:carboxypeptidase activity"/>
    <property type="evidence" value="ECO:0007669"/>
    <property type="project" value="UniProtKB-KW"/>
</dbReference>
<comment type="caution">
    <text evidence="9">The sequence shown here is derived from an EMBL/GenBank/DDBJ whole genome shotgun (WGS) entry which is preliminary data.</text>
</comment>
<dbReference type="AlphaFoldDB" id="A0A6N9YQA0"/>
<evidence type="ECO:0000256" key="4">
    <source>
        <dbReference type="ARBA" id="ARBA00022801"/>
    </source>
</evidence>
<evidence type="ECO:0000256" key="2">
    <source>
        <dbReference type="ARBA" id="ARBA00022645"/>
    </source>
</evidence>
<feature type="domain" description="LD-carboxypeptidase N-terminal" evidence="7">
    <location>
        <begin position="19"/>
        <end position="135"/>
    </location>
</feature>
<dbReference type="SUPFAM" id="SSF141986">
    <property type="entry name" value="LD-carboxypeptidase A C-terminal domain-like"/>
    <property type="match status" value="1"/>
</dbReference>
<comment type="similarity">
    <text evidence="1">Belongs to the peptidase S66 family.</text>
</comment>
<dbReference type="PIRSF" id="PIRSF028757">
    <property type="entry name" value="LD-carboxypeptidase"/>
    <property type="match status" value="1"/>
</dbReference>
<feature type="active site" description="Charge relay system" evidence="6">
    <location>
        <position position="202"/>
    </location>
</feature>
<keyword evidence="4" id="KW-0378">Hydrolase</keyword>
<dbReference type="InterPro" id="IPR040921">
    <property type="entry name" value="Peptidase_S66C"/>
</dbReference>
<evidence type="ECO:0000256" key="1">
    <source>
        <dbReference type="ARBA" id="ARBA00010233"/>
    </source>
</evidence>
<dbReference type="InterPro" id="IPR029062">
    <property type="entry name" value="Class_I_gatase-like"/>
</dbReference>
<evidence type="ECO:0000313" key="9">
    <source>
        <dbReference type="EMBL" id="NED97018.1"/>
    </source>
</evidence>
<protein>
    <submittedName>
        <fullName evidence="9">LD-carboxypeptidase</fullName>
    </submittedName>
</protein>
<dbReference type="Gene3D" id="3.50.30.60">
    <property type="entry name" value="LD-carboxypeptidase A C-terminal domain-like"/>
    <property type="match status" value="1"/>
</dbReference>
<keyword evidence="3" id="KW-0645">Protease</keyword>
<evidence type="ECO:0000259" key="7">
    <source>
        <dbReference type="Pfam" id="PF02016"/>
    </source>
</evidence>
<evidence type="ECO:0000259" key="8">
    <source>
        <dbReference type="Pfam" id="PF17676"/>
    </source>
</evidence>
<proteinExistence type="inferred from homology"/>
<keyword evidence="10" id="KW-1185">Reference proteome</keyword>
<feature type="domain" description="LD-carboxypeptidase C-terminal" evidence="8">
    <location>
        <begin position="172"/>
        <end position="291"/>
    </location>
</feature>
<keyword evidence="2 9" id="KW-0121">Carboxypeptidase</keyword>
<sequence length="305" mass="32138">MPGRGPALIPPRLKPGDRVRFVSPASPPSREHVQNSVELLTSWGLRVELGDHVLDQVGYLAGTDEARLADLNDAFRDPGVRAVIATRGGKGAYRISHRLDFDAARRDPKPLVGFSDITILHMALWKWCGLVGVHGHAGAEGTRRVLMGTEQVVIPQNPDDVSAATTMPGLATGFLMGGNLGTLRTSVGCELPSFDGAILLIEDYMGTGLGEIDRELTQLAKSGMLDGVRGVAVGHILGFEELLGDETLGGWSVLDVLNDHLSRLGVPVLGGLPLGHGSDPWSVPLGTTATIDTDAGTLTVDPAVS</sequence>
<evidence type="ECO:0000313" key="10">
    <source>
        <dbReference type="Proteomes" id="UP000469185"/>
    </source>
</evidence>
<organism evidence="9 10">
    <name type="scientific">Phytoactinopolyspora alkaliphila</name>
    <dbReference type="NCBI Taxonomy" id="1783498"/>
    <lineage>
        <taxon>Bacteria</taxon>
        <taxon>Bacillati</taxon>
        <taxon>Actinomycetota</taxon>
        <taxon>Actinomycetes</taxon>
        <taxon>Jiangellales</taxon>
        <taxon>Jiangellaceae</taxon>
        <taxon>Phytoactinopolyspora</taxon>
    </lineage>
</organism>
<dbReference type="InterPro" id="IPR027478">
    <property type="entry name" value="LdcA_N"/>
</dbReference>
<evidence type="ECO:0000256" key="3">
    <source>
        <dbReference type="ARBA" id="ARBA00022670"/>
    </source>
</evidence>
<dbReference type="Pfam" id="PF02016">
    <property type="entry name" value="Peptidase_S66"/>
    <property type="match status" value="1"/>
</dbReference>
<dbReference type="PANTHER" id="PTHR30237:SF2">
    <property type="entry name" value="MUREIN TETRAPEPTIDE CARBOXYPEPTIDASE"/>
    <property type="match status" value="1"/>
</dbReference>
<dbReference type="PANTHER" id="PTHR30237">
    <property type="entry name" value="MURAMOYLTETRAPEPTIDE CARBOXYPEPTIDASE"/>
    <property type="match status" value="1"/>
</dbReference>
<dbReference type="Proteomes" id="UP000469185">
    <property type="component" value="Unassembled WGS sequence"/>
</dbReference>
<dbReference type="SUPFAM" id="SSF52317">
    <property type="entry name" value="Class I glutamine amidotransferase-like"/>
    <property type="match status" value="1"/>
</dbReference>
<evidence type="ECO:0000256" key="6">
    <source>
        <dbReference type="PIRSR" id="PIRSR028757-1"/>
    </source>
</evidence>
<dbReference type="GO" id="GO:0008236">
    <property type="term" value="F:serine-type peptidase activity"/>
    <property type="evidence" value="ECO:0007669"/>
    <property type="project" value="UniProtKB-KW"/>
</dbReference>
<dbReference type="GO" id="GO:0006508">
    <property type="term" value="P:proteolysis"/>
    <property type="evidence" value="ECO:0007669"/>
    <property type="project" value="UniProtKB-KW"/>
</dbReference>
<dbReference type="Pfam" id="PF17676">
    <property type="entry name" value="Peptidase_S66C"/>
    <property type="match status" value="1"/>
</dbReference>
<dbReference type="CDD" id="cd07025">
    <property type="entry name" value="Peptidase_S66"/>
    <property type="match status" value="1"/>
</dbReference>